<evidence type="ECO:0000313" key="2">
    <source>
        <dbReference type="EMBL" id="MCX7568561.1"/>
    </source>
</evidence>
<proteinExistence type="predicted"/>
<protein>
    <submittedName>
        <fullName evidence="2">Ribosomal L7Ae/L30e/S12e/Gadd45 family protein</fullName>
    </submittedName>
</protein>
<accession>A0ABT3WVD6</accession>
<feature type="domain" description="Ribosomal protein eL8/eL30/eS12/Gadd45" evidence="1">
    <location>
        <begin position="7"/>
        <end position="90"/>
    </location>
</feature>
<dbReference type="InterPro" id="IPR004038">
    <property type="entry name" value="Ribosomal_eL8/eL30/eS12/Gad45"/>
</dbReference>
<dbReference type="InterPro" id="IPR029064">
    <property type="entry name" value="Ribosomal_eL30-like_sf"/>
</dbReference>
<evidence type="ECO:0000259" key="1">
    <source>
        <dbReference type="Pfam" id="PF01248"/>
    </source>
</evidence>
<organism evidence="2 3">
    <name type="scientific">Tumebacillus lacus</name>
    <dbReference type="NCBI Taxonomy" id="2995335"/>
    <lineage>
        <taxon>Bacteria</taxon>
        <taxon>Bacillati</taxon>
        <taxon>Bacillota</taxon>
        <taxon>Bacilli</taxon>
        <taxon>Bacillales</taxon>
        <taxon>Alicyclobacillaceae</taxon>
        <taxon>Tumebacillus</taxon>
    </lineage>
</organism>
<evidence type="ECO:0000313" key="3">
    <source>
        <dbReference type="Proteomes" id="UP001208017"/>
    </source>
</evidence>
<dbReference type="Gene3D" id="3.30.1330.30">
    <property type="match status" value="1"/>
</dbReference>
<dbReference type="EMBL" id="JAPMLT010000001">
    <property type="protein sequence ID" value="MCX7568561.1"/>
    <property type="molecule type" value="Genomic_DNA"/>
</dbReference>
<dbReference type="Pfam" id="PF01248">
    <property type="entry name" value="Ribosomal_L7Ae"/>
    <property type="match status" value="1"/>
</dbReference>
<reference evidence="2 3" key="1">
    <citation type="submission" date="2022-11" db="EMBL/GenBank/DDBJ databases">
        <title>Study of microbial diversity in lake waters.</title>
        <authorList>
            <person name="Zhang J."/>
        </authorList>
    </citation>
    <scope>NUCLEOTIDE SEQUENCE [LARGE SCALE GENOMIC DNA]</scope>
    <source>
        <strain evidence="2 3">DT12</strain>
    </source>
</reference>
<dbReference type="SUPFAM" id="SSF55315">
    <property type="entry name" value="L30e-like"/>
    <property type="match status" value="1"/>
</dbReference>
<sequence>MSEQQFANMLGLAKRAGALVTGHDACLAQVRAGKAALALVARDTGANAMKKYHDKCKHYKVPLIEVLDKISLGQAVGKPHSAIVVVTESGFAKRIRQLAGENAGGDAQ</sequence>
<dbReference type="RefSeq" id="WP_267149805.1">
    <property type="nucleotide sequence ID" value="NZ_JAPMLT010000001.1"/>
</dbReference>
<dbReference type="Proteomes" id="UP001208017">
    <property type="component" value="Unassembled WGS sequence"/>
</dbReference>
<comment type="caution">
    <text evidence="2">The sequence shown here is derived from an EMBL/GenBank/DDBJ whole genome shotgun (WGS) entry which is preliminary data.</text>
</comment>
<gene>
    <name evidence="2" type="ORF">OS242_01085</name>
</gene>
<name>A0ABT3WVD6_9BACL</name>
<keyword evidence="3" id="KW-1185">Reference proteome</keyword>